<feature type="transmembrane region" description="Helical" evidence="1">
    <location>
        <begin position="95"/>
        <end position="117"/>
    </location>
</feature>
<dbReference type="OrthoDB" id="9784784at2"/>
<gene>
    <name evidence="2" type="ORF">M9R61_14915</name>
</gene>
<comment type="caution">
    <text evidence="2">The sequence shown here is derived from an EMBL/GenBank/DDBJ whole genome shotgun (WGS) entry which is preliminary data.</text>
</comment>
<accession>A0A9X3RAI3</accession>
<dbReference type="RefSeq" id="WP_093496250.1">
    <property type="nucleotide sequence ID" value="NZ_JAKXDZ010000005.1"/>
</dbReference>
<feature type="transmembrane region" description="Helical" evidence="1">
    <location>
        <begin position="56"/>
        <end position="74"/>
    </location>
</feature>
<dbReference type="AlphaFoldDB" id="A0A9X3RAI3"/>
<protein>
    <submittedName>
        <fullName evidence="2">ABC transporter permease</fullName>
    </submittedName>
</protein>
<keyword evidence="1" id="KW-0472">Membrane</keyword>
<dbReference type="EMBL" id="JAMKBI010000011">
    <property type="protein sequence ID" value="MCZ8534600.1"/>
    <property type="molecule type" value="Genomic_DNA"/>
</dbReference>
<sequence length="225" mass="25713">MIKLILLEGKKLKRHIIIGEVIIYWIALMFLPLLFIKQVSADFGNSFTTVMELNKAIQTGLILFGASLINQVFIDEYKNKTISLAYSYPINRKQLFTAKILFIALLVFLVTIISYTLTAVSTYLIDQVHPFIMGEFNPDDILLYFKDMIIRSFQITVISFIPLYFLGIWKRLTIPTVLCAILIMQLLNFAPMLNLNLDLLIVLLFLLGGLSIILSIFKVKKVGEI</sequence>
<feature type="transmembrane region" description="Helical" evidence="1">
    <location>
        <begin position="199"/>
        <end position="217"/>
    </location>
</feature>
<keyword evidence="1" id="KW-0812">Transmembrane</keyword>
<dbReference type="Pfam" id="PF12730">
    <property type="entry name" value="ABC2_membrane_4"/>
    <property type="match status" value="1"/>
</dbReference>
<evidence type="ECO:0000256" key="1">
    <source>
        <dbReference type="SAM" id="Phobius"/>
    </source>
</evidence>
<evidence type="ECO:0000313" key="2">
    <source>
        <dbReference type="EMBL" id="MCZ8534600.1"/>
    </source>
</evidence>
<feature type="transmembrane region" description="Helical" evidence="1">
    <location>
        <begin position="16"/>
        <end position="36"/>
    </location>
</feature>
<proteinExistence type="predicted"/>
<keyword evidence="1" id="KW-1133">Transmembrane helix</keyword>
<feature type="transmembrane region" description="Helical" evidence="1">
    <location>
        <begin position="148"/>
        <end position="166"/>
    </location>
</feature>
<name>A0A9X3RAI3_9BACI</name>
<dbReference type="Proteomes" id="UP001152172">
    <property type="component" value="Unassembled WGS sequence"/>
</dbReference>
<feature type="transmembrane region" description="Helical" evidence="1">
    <location>
        <begin position="173"/>
        <end position="193"/>
    </location>
</feature>
<keyword evidence="3" id="KW-1185">Reference proteome</keyword>
<evidence type="ECO:0000313" key="3">
    <source>
        <dbReference type="Proteomes" id="UP001152172"/>
    </source>
</evidence>
<organism evidence="2 3">
    <name type="scientific">Psychrobacillus psychrodurans</name>
    <dbReference type="NCBI Taxonomy" id="126157"/>
    <lineage>
        <taxon>Bacteria</taxon>
        <taxon>Bacillati</taxon>
        <taxon>Bacillota</taxon>
        <taxon>Bacilli</taxon>
        <taxon>Bacillales</taxon>
        <taxon>Bacillaceae</taxon>
        <taxon>Psychrobacillus</taxon>
    </lineage>
</organism>
<reference evidence="2" key="1">
    <citation type="submission" date="2022-05" db="EMBL/GenBank/DDBJ databases">
        <authorList>
            <person name="Colautti A."/>
            <person name="Iacumin L."/>
        </authorList>
    </citation>
    <scope>NUCLEOTIDE SEQUENCE</scope>
    <source>
        <strain evidence="2">DSM 30747</strain>
    </source>
</reference>